<evidence type="ECO:0000256" key="6">
    <source>
        <dbReference type="ARBA" id="ARBA00023065"/>
    </source>
</evidence>
<comment type="similarity">
    <text evidence="2">Belongs to the CALHM family.</text>
</comment>
<accession>A0A2G9UMT0</accession>
<dbReference type="Proteomes" id="UP000230423">
    <property type="component" value="Unassembled WGS sequence"/>
</dbReference>
<dbReference type="OrthoDB" id="5953668at2759"/>
<dbReference type="AlphaFoldDB" id="A0A2G9UMT0"/>
<keyword evidence="7 9" id="KW-0472">Membrane</keyword>
<dbReference type="InterPro" id="IPR029569">
    <property type="entry name" value="CALHM"/>
</dbReference>
<dbReference type="GO" id="GO:0005886">
    <property type="term" value="C:plasma membrane"/>
    <property type="evidence" value="ECO:0007669"/>
    <property type="project" value="TreeGrafter"/>
</dbReference>
<keyword evidence="11" id="KW-1185">Reference proteome</keyword>
<comment type="subcellular location">
    <subcellularLocation>
        <location evidence="1">Membrane</location>
        <topology evidence="1">Multi-pass membrane protein</topology>
    </subcellularLocation>
</comment>
<organism evidence="10 11">
    <name type="scientific">Teladorsagia circumcincta</name>
    <name type="common">Brown stomach worm</name>
    <name type="synonym">Ostertagia circumcincta</name>
    <dbReference type="NCBI Taxonomy" id="45464"/>
    <lineage>
        <taxon>Eukaryota</taxon>
        <taxon>Metazoa</taxon>
        <taxon>Ecdysozoa</taxon>
        <taxon>Nematoda</taxon>
        <taxon>Chromadorea</taxon>
        <taxon>Rhabditida</taxon>
        <taxon>Rhabditina</taxon>
        <taxon>Rhabditomorpha</taxon>
        <taxon>Strongyloidea</taxon>
        <taxon>Trichostrongylidae</taxon>
        <taxon>Teladorsagia</taxon>
    </lineage>
</organism>
<name>A0A2G9UMT0_TELCI</name>
<evidence type="ECO:0000256" key="3">
    <source>
        <dbReference type="ARBA" id="ARBA00022448"/>
    </source>
</evidence>
<dbReference type="GO" id="GO:0005261">
    <property type="term" value="F:monoatomic cation channel activity"/>
    <property type="evidence" value="ECO:0007669"/>
    <property type="project" value="TreeGrafter"/>
</dbReference>
<keyword evidence="6" id="KW-0406">Ion transport</keyword>
<dbReference type="Pfam" id="PF14798">
    <property type="entry name" value="Ca_hom_mod"/>
    <property type="match status" value="1"/>
</dbReference>
<feature type="transmembrane region" description="Helical" evidence="9">
    <location>
        <begin position="39"/>
        <end position="62"/>
    </location>
</feature>
<proteinExistence type="inferred from homology"/>
<protein>
    <submittedName>
        <fullName evidence="10">Uncharacterized protein</fullName>
    </submittedName>
</protein>
<evidence type="ECO:0000256" key="8">
    <source>
        <dbReference type="ARBA" id="ARBA00023303"/>
    </source>
</evidence>
<evidence type="ECO:0000256" key="4">
    <source>
        <dbReference type="ARBA" id="ARBA00022692"/>
    </source>
</evidence>
<keyword evidence="8" id="KW-0407">Ion channel</keyword>
<dbReference type="PANTHER" id="PTHR32261:SF1">
    <property type="entry name" value="CALCIUM HOMEOSTASIS MODULATOR PROTEIN"/>
    <property type="match status" value="1"/>
</dbReference>
<keyword evidence="5 9" id="KW-1133">Transmembrane helix</keyword>
<keyword evidence="4 9" id="KW-0812">Transmembrane</keyword>
<dbReference type="EMBL" id="KZ345919">
    <property type="protein sequence ID" value="PIO71548.1"/>
    <property type="molecule type" value="Genomic_DNA"/>
</dbReference>
<keyword evidence="3" id="KW-0813">Transport</keyword>
<gene>
    <name evidence="10" type="ORF">TELCIR_06551</name>
</gene>
<sequence length="192" mass="22459">MDAFRGHHRRSRQQDDYCPHCICNLDGWDAANLEAQSQIYAWMILLLFGVGTFLVICIVRMCDKYTYVQRHYVETYKNEEANKFDGLAKEHAATLAERNARAFFNHKDWSKRDWDWVSGVAEINNPMFARLRLIAAEKTKTTMYTPLQLWVDHKGYRVLQPDVLHVDETQTAGIIMPDDFAVNNNKHEPENH</sequence>
<dbReference type="GO" id="GO:1904669">
    <property type="term" value="P:ATP export"/>
    <property type="evidence" value="ECO:0007669"/>
    <property type="project" value="UniProtKB-ARBA"/>
</dbReference>
<evidence type="ECO:0000256" key="5">
    <source>
        <dbReference type="ARBA" id="ARBA00022989"/>
    </source>
</evidence>
<dbReference type="PANTHER" id="PTHR32261">
    <property type="entry name" value="CALCIUM HOMEOSTASIS MODULATOR PROTEIN"/>
    <property type="match status" value="1"/>
</dbReference>
<reference evidence="10 11" key="1">
    <citation type="submission" date="2015-09" db="EMBL/GenBank/DDBJ databases">
        <title>Draft genome of the parasitic nematode Teladorsagia circumcincta isolate WARC Sus (inbred).</title>
        <authorList>
            <person name="Mitreva M."/>
        </authorList>
    </citation>
    <scope>NUCLEOTIDE SEQUENCE [LARGE SCALE GENOMIC DNA]</scope>
    <source>
        <strain evidence="10 11">S</strain>
    </source>
</reference>
<evidence type="ECO:0000256" key="7">
    <source>
        <dbReference type="ARBA" id="ARBA00023136"/>
    </source>
</evidence>
<evidence type="ECO:0000256" key="1">
    <source>
        <dbReference type="ARBA" id="ARBA00004141"/>
    </source>
</evidence>
<evidence type="ECO:0000256" key="9">
    <source>
        <dbReference type="SAM" id="Phobius"/>
    </source>
</evidence>
<evidence type="ECO:0000256" key="2">
    <source>
        <dbReference type="ARBA" id="ARBA00008497"/>
    </source>
</evidence>
<evidence type="ECO:0000313" key="10">
    <source>
        <dbReference type="EMBL" id="PIO71548.1"/>
    </source>
</evidence>
<evidence type="ECO:0000313" key="11">
    <source>
        <dbReference type="Proteomes" id="UP000230423"/>
    </source>
</evidence>